<sequence>MSDSDNQVKKYDPKKIQEFTRQGEFKGLHNKVEAIDSVIKERTQAIRRGEYDTSRQRGDYQRILKADSSLTDRNKKDVKKLLNTWGTQSQKLASPKSIPKAVKKELPKPKKDLPRTQLYKPNDSLNNPLSPNYSGGQLASSSSFASSMRMPKLLK</sequence>
<feature type="region of interest" description="Disordered" evidence="1">
    <location>
        <begin position="86"/>
        <end position="155"/>
    </location>
</feature>
<feature type="compositionally biased region" description="Basic and acidic residues" evidence="1">
    <location>
        <begin position="102"/>
        <end position="114"/>
    </location>
</feature>
<proteinExistence type="predicted"/>
<evidence type="ECO:0000313" key="2">
    <source>
        <dbReference type="EMBL" id="PIR06342.1"/>
    </source>
</evidence>
<gene>
    <name evidence="2" type="ORF">COV55_04410</name>
</gene>
<dbReference type="EMBL" id="PCWQ01000014">
    <property type="protein sequence ID" value="PIR06342.1"/>
    <property type="molecule type" value="Genomic_DNA"/>
</dbReference>
<name>A0A2H0NBS4_9BACT</name>
<organism evidence="2 3">
    <name type="scientific">Candidatus Komeilibacteria bacterium CG11_big_fil_rev_8_21_14_0_20_36_20</name>
    <dbReference type="NCBI Taxonomy" id="1974477"/>
    <lineage>
        <taxon>Bacteria</taxon>
        <taxon>Candidatus Komeiliibacteriota</taxon>
    </lineage>
</organism>
<comment type="caution">
    <text evidence="2">The sequence shown here is derived from an EMBL/GenBank/DDBJ whole genome shotgun (WGS) entry which is preliminary data.</text>
</comment>
<evidence type="ECO:0000256" key="1">
    <source>
        <dbReference type="SAM" id="MobiDB-lite"/>
    </source>
</evidence>
<accession>A0A2H0NBS4</accession>
<protein>
    <submittedName>
        <fullName evidence="2">Uncharacterized protein</fullName>
    </submittedName>
</protein>
<evidence type="ECO:0000313" key="3">
    <source>
        <dbReference type="Proteomes" id="UP000230564"/>
    </source>
</evidence>
<reference evidence="2 3" key="1">
    <citation type="submission" date="2017-09" db="EMBL/GenBank/DDBJ databases">
        <title>Depth-based differentiation of microbial function through sediment-hosted aquifers and enrichment of novel symbionts in the deep terrestrial subsurface.</title>
        <authorList>
            <person name="Probst A.J."/>
            <person name="Ladd B."/>
            <person name="Jarett J.K."/>
            <person name="Geller-Mcgrath D.E."/>
            <person name="Sieber C.M."/>
            <person name="Emerson J.B."/>
            <person name="Anantharaman K."/>
            <person name="Thomas B.C."/>
            <person name="Malmstrom R."/>
            <person name="Stieglmeier M."/>
            <person name="Klingl A."/>
            <person name="Woyke T."/>
            <person name="Ryan C.M."/>
            <person name="Banfield J.F."/>
        </authorList>
    </citation>
    <scope>NUCLEOTIDE SEQUENCE [LARGE SCALE GENOMIC DNA]</scope>
    <source>
        <strain evidence="2">CG11_big_fil_rev_8_21_14_0_20_36_20</strain>
    </source>
</reference>
<dbReference type="AlphaFoldDB" id="A0A2H0NBS4"/>
<feature type="compositionally biased region" description="Low complexity" evidence="1">
    <location>
        <begin position="121"/>
        <end position="132"/>
    </location>
</feature>
<dbReference type="Proteomes" id="UP000230564">
    <property type="component" value="Unassembled WGS sequence"/>
</dbReference>